<accession>A0A7X0KM01</accession>
<dbReference type="RefSeq" id="WP_055975208.1">
    <property type="nucleotide sequence ID" value="NZ_BAABEG010000001.1"/>
</dbReference>
<name>A0A7X0KM01_9HYPH</name>
<proteinExistence type="predicted"/>
<dbReference type="Proteomes" id="UP000536262">
    <property type="component" value="Unassembled WGS sequence"/>
</dbReference>
<comment type="caution">
    <text evidence="1">The sequence shown here is derived from an EMBL/GenBank/DDBJ whole genome shotgun (WGS) entry which is preliminary data.</text>
</comment>
<protein>
    <submittedName>
        <fullName evidence="1">Uncharacterized protein</fullName>
    </submittedName>
</protein>
<sequence length="139" mass="15823">MKHHSIEQLQAFAEVRPASPHLPMTRTERLERWAELLEREPERRLGTLSGTEYTPRAARQALRVAGSPITVAFEDAGFRADGLADDSYGEAKRFFDLSDRQLHNIVCYCHFGEAVRGANAARRVRAAIGWWPRIRAFFA</sequence>
<reference evidence="1 2" key="1">
    <citation type="submission" date="2020-08" db="EMBL/GenBank/DDBJ databases">
        <title>Genomic Encyclopedia of Type Strains, Phase IV (KMG-IV): sequencing the most valuable type-strain genomes for metagenomic binning, comparative biology and taxonomic classification.</title>
        <authorList>
            <person name="Goeker M."/>
        </authorList>
    </citation>
    <scope>NUCLEOTIDE SEQUENCE [LARGE SCALE GENOMIC DNA]</scope>
    <source>
        <strain evidence="1 2">DSM 7051</strain>
    </source>
</reference>
<keyword evidence="2" id="KW-1185">Reference proteome</keyword>
<evidence type="ECO:0000313" key="2">
    <source>
        <dbReference type="Proteomes" id="UP000536262"/>
    </source>
</evidence>
<evidence type="ECO:0000313" key="1">
    <source>
        <dbReference type="EMBL" id="MBB6355620.1"/>
    </source>
</evidence>
<dbReference type="EMBL" id="JACHOU010000008">
    <property type="protein sequence ID" value="MBB6355620.1"/>
    <property type="molecule type" value="Genomic_DNA"/>
</dbReference>
<gene>
    <name evidence="1" type="ORF">GGR00_003424</name>
</gene>
<dbReference type="AlphaFoldDB" id="A0A7X0KM01"/>
<organism evidence="1 2">
    <name type="scientific">Aminobacter aganoensis</name>
    <dbReference type="NCBI Taxonomy" id="83264"/>
    <lineage>
        <taxon>Bacteria</taxon>
        <taxon>Pseudomonadati</taxon>
        <taxon>Pseudomonadota</taxon>
        <taxon>Alphaproteobacteria</taxon>
        <taxon>Hyphomicrobiales</taxon>
        <taxon>Phyllobacteriaceae</taxon>
        <taxon>Aminobacter</taxon>
    </lineage>
</organism>